<dbReference type="NCBIfam" id="TIGR02232">
    <property type="entry name" value="myxo_disulf_rpt"/>
    <property type="match status" value="2"/>
</dbReference>
<comment type="caution">
    <text evidence="5">The sequence shown here is derived from an EMBL/GenBank/DDBJ whole genome shotgun (WGS) entry which is preliminary data.</text>
</comment>
<accession>A0A8S1PAA6</accession>
<keyword evidence="3" id="KW-1015">Disulfide bond</keyword>
<evidence type="ECO:0000256" key="3">
    <source>
        <dbReference type="ARBA" id="ARBA00023157"/>
    </source>
</evidence>
<dbReference type="PANTHER" id="PTHR38934">
    <property type="entry name" value="HYPHALLY REGULATED CELL WALL PROTEIN 1"/>
    <property type="match status" value="1"/>
</dbReference>
<evidence type="ECO:0000313" key="5">
    <source>
        <dbReference type="EMBL" id="CAD8099969.1"/>
    </source>
</evidence>
<keyword evidence="4" id="KW-0812">Transmembrane</keyword>
<dbReference type="Pfam" id="PF13948">
    <property type="entry name" value="DUF4215"/>
    <property type="match status" value="4"/>
</dbReference>
<evidence type="ECO:0000256" key="4">
    <source>
        <dbReference type="SAM" id="Phobius"/>
    </source>
</evidence>
<feature type="transmembrane region" description="Helical" evidence="4">
    <location>
        <begin position="290"/>
        <end position="323"/>
    </location>
</feature>
<dbReference type="EMBL" id="CAJJDN010000073">
    <property type="protein sequence ID" value="CAD8099969.1"/>
    <property type="molecule type" value="Genomic_DNA"/>
</dbReference>
<keyword evidence="1" id="KW-0732">Signal</keyword>
<evidence type="ECO:0000313" key="6">
    <source>
        <dbReference type="Proteomes" id="UP000692954"/>
    </source>
</evidence>
<evidence type="ECO:0000256" key="2">
    <source>
        <dbReference type="ARBA" id="ARBA00022737"/>
    </source>
</evidence>
<keyword evidence="6" id="KW-1185">Reference proteome</keyword>
<sequence>MMGKQWGPNNDGCFYGQYDCPEYCEHCHQGLCLKCSKISSQLDNLTNQCLTFCGDGYLTNQEYFDDENNILYEGCYECKFQRNQFCQICENGICFECQLGYSLNKLQNICDSVCGNGIITHNEEFDNGNLQLLNECSNCKLQCQEQCIICVNGQCLECIQDGWQLNLIDMNCQPICGHQLVLSNEQCDDGNDKENDGCANCFFKCQDECTLCEFGKCRECGYEGWELIVNECFPICGDYLVLGNEEGDDGNRIRSDGCFECKYLCQDQCNDCVGGYCKACNTRGWEFNKIIFVLLYVEMVSLLIQMNNVMMVMIYHMMVVIYVNFNMNNYVHYVNKEYVLNVINQDIYQRQQLYSLFW</sequence>
<name>A0A8S1PAA6_9CILI</name>
<keyword evidence="4" id="KW-1133">Transmembrane helix</keyword>
<dbReference type="Proteomes" id="UP000692954">
    <property type="component" value="Unassembled WGS sequence"/>
</dbReference>
<organism evidence="5 6">
    <name type="scientific">Paramecium sonneborni</name>
    <dbReference type="NCBI Taxonomy" id="65129"/>
    <lineage>
        <taxon>Eukaryota</taxon>
        <taxon>Sar</taxon>
        <taxon>Alveolata</taxon>
        <taxon>Ciliophora</taxon>
        <taxon>Intramacronucleata</taxon>
        <taxon>Oligohymenophorea</taxon>
        <taxon>Peniculida</taxon>
        <taxon>Parameciidae</taxon>
        <taxon>Paramecium</taxon>
    </lineage>
</organism>
<dbReference type="PANTHER" id="PTHR38934:SF6">
    <property type="entry name" value="CHROMOSOME UNDETERMINED SCAFFOLD_176, WHOLE GENOME SHOTGUN SEQUENCE"/>
    <property type="match status" value="1"/>
</dbReference>
<protein>
    <submittedName>
        <fullName evidence="5">Uncharacterized protein</fullName>
    </submittedName>
</protein>
<keyword evidence="2" id="KW-0677">Repeat</keyword>
<proteinExistence type="predicted"/>
<gene>
    <name evidence="5" type="ORF">PSON_ATCC_30995.1.T0730001</name>
</gene>
<evidence type="ECO:0000256" key="1">
    <source>
        <dbReference type="ARBA" id="ARBA00022729"/>
    </source>
</evidence>
<dbReference type="InterPro" id="IPR011936">
    <property type="entry name" value="Myxo_disulph_rpt"/>
</dbReference>
<dbReference type="AlphaFoldDB" id="A0A8S1PAA6"/>
<keyword evidence="4" id="KW-0472">Membrane</keyword>
<reference evidence="5" key="1">
    <citation type="submission" date="2021-01" db="EMBL/GenBank/DDBJ databases">
        <authorList>
            <consortium name="Genoscope - CEA"/>
            <person name="William W."/>
        </authorList>
    </citation>
    <scope>NUCLEOTIDE SEQUENCE</scope>
</reference>
<dbReference type="OrthoDB" id="293816at2759"/>